<feature type="region of interest" description="Disordered" evidence="5">
    <location>
        <begin position="959"/>
        <end position="991"/>
    </location>
</feature>
<proteinExistence type="predicted"/>
<keyword evidence="6" id="KW-0812">Transmembrane</keyword>
<evidence type="ECO:0000256" key="4">
    <source>
        <dbReference type="ARBA" id="ARBA00023088"/>
    </source>
</evidence>
<evidence type="ECO:0000256" key="1">
    <source>
        <dbReference type="ARBA" id="ARBA00022512"/>
    </source>
</evidence>
<dbReference type="InterPro" id="IPR046762">
    <property type="entry name" value="pAdhesive_17"/>
</dbReference>
<dbReference type="Proteomes" id="UP000254396">
    <property type="component" value="Unassembled WGS sequence"/>
</dbReference>
<keyword evidence="2" id="KW-0964">Secreted</keyword>
<reference evidence="8 9" key="1">
    <citation type="submission" date="2018-06" db="EMBL/GenBank/DDBJ databases">
        <authorList>
            <consortium name="Pathogen Informatics"/>
            <person name="Doyle S."/>
        </authorList>
    </citation>
    <scope>NUCLEOTIDE SEQUENCE [LARGE SCALE GENOMIC DNA]</scope>
    <source>
        <strain evidence="8 9">NCTC13379</strain>
    </source>
</reference>
<dbReference type="Pfam" id="PF00746">
    <property type="entry name" value="Gram_pos_anchor"/>
    <property type="match status" value="1"/>
</dbReference>
<feature type="region of interest" description="Disordered" evidence="5">
    <location>
        <begin position="696"/>
        <end position="715"/>
    </location>
</feature>
<evidence type="ECO:0000256" key="6">
    <source>
        <dbReference type="SAM" id="Phobius"/>
    </source>
</evidence>
<feature type="transmembrane region" description="Helical" evidence="6">
    <location>
        <begin position="1703"/>
        <end position="1722"/>
    </location>
</feature>
<dbReference type="Pfam" id="PF17936">
    <property type="entry name" value="Big_6"/>
    <property type="match status" value="14"/>
</dbReference>
<feature type="compositionally biased region" description="Gly residues" evidence="5">
    <location>
        <begin position="1646"/>
        <end position="1663"/>
    </location>
</feature>
<keyword evidence="3" id="KW-0732">Signal</keyword>
<feature type="region of interest" description="Disordered" evidence="5">
    <location>
        <begin position="784"/>
        <end position="830"/>
    </location>
</feature>
<comment type="caution">
    <text evidence="8">The sequence shown here is derived from an EMBL/GenBank/DDBJ whole genome shotgun (WGS) entry which is preliminary data.</text>
</comment>
<dbReference type="InterPro" id="IPR019931">
    <property type="entry name" value="LPXTG_anchor"/>
</dbReference>
<evidence type="ECO:0000313" key="8">
    <source>
        <dbReference type="EMBL" id="STP63770.1"/>
    </source>
</evidence>
<feature type="compositionally biased region" description="Low complexity" evidence="5">
    <location>
        <begin position="1067"/>
        <end position="1081"/>
    </location>
</feature>
<dbReference type="InterPro" id="IPR041498">
    <property type="entry name" value="Big_6"/>
</dbReference>
<feature type="compositionally biased region" description="Low complexity" evidence="5">
    <location>
        <begin position="792"/>
        <end position="807"/>
    </location>
</feature>
<keyword evidence="1" id="KW-0134">Cell wall</keyword>
<keyword evidence="6" id="KW-0472">Membrane</keyword>
<evidence type="ECO:0000256" key="5">
    <source>
        <dbReference type="SAM" id="MobiDB-lite"/>
    </source>
</evidence>
<feature type="compositionally biased region" description="Polar residues" evidence="5">
    <location>
        <begin position="963"/>
        <end position="973"/>
    </location>
</feature>
<evidence type="ECO:0000313" key="9">
    <source>
        <dbReference type="Proteomes" id="UP000254396"/>
    </source>
</evidence>
<sequence length="1728" mass="170678">MKKKIVEDFNRKSQHKKWTKRKMLNLAISSGLLFTSLAIPVSIAVTSGTISASAAVLDIELLSNVTSNNDSGTSTSNRWTAANQNQPVNFTVSGGALADASAVFSGQKQAVLVVPPELRGNVAAAGSAAINTNVTIDLSKVTFLTAVLNAANDLTNVITQITSGALGNLTGVDIDLTEVNRQLELVNNIENLGAASFTAPETLAADGSYISAPISDGLGLVLAQNVSNILQDLNAAVQALEAKGTSIPSNLVAAAINAALLPVKGTVNVAVSGALPLLAVGGSGVNELVDASLLGTTTVTLPTTVSTPQNLSNNLDARFVGTVVQTDLLDVNLLATADGVSNIYFAAGTTSEVTAPTITGVTGNSTAGYEVKGTADANATVEIRNAGGTVIGTGTADGTGAFTVTVPAGEAGANETLTAVAKNASGTESTPTTFQTPADEATVTAPTITGVTGNSTAGYEVKGTADANATVEIRNAGGTVIGTGTADGTGAFTVTVPAGEAGANETLTAVAKNASGTESTPTTFQTPADEATVTAPTITGVTGNSTAGYEVKGTADANATVEIRNAGGTVIGTGTADGTGAFTVTVPAGEAGANETLTAVAKNASGTESTPTTFQTPADEATVTAPTITGVTGNSTAGYEVKGTADANATVEIRNAGGAVIGTGTADGTGAFTVTIPAGEAGANETLTAVAKNASGTESTPTTFQTPADPNTPVATPIVETVTGSTTKGYEVKGTAEVGTTIEVRDAAGTVLGTATTGTDGKYTVTLDSGTATANQTLSVVAKNASGTESQPATATTPADVTAPTVDNITGNSGSGYEITGTADPNTTIEVRDPSGAVIGTGTSDANGDFTVTLPTGTTNPGDTLTVIGKDNAGNESQPTEVLVPADATVTAPTVTGVTGNSVAGYQVTGTADPNATIEIRDADGNVIATGTADGTGSFAVNLPAGTANANETLTALAKDPAGNTSTPTTFQTPADEVVAPPSVDKVTGNTTQGYQVTGTAELGTTIEVRATDGTVLGTATTGPTGQYTVTLASGKATAKQTVNVVAKNDTGLESQPTTAMTPADVTTPTIGDITGDSTTGYEITGTADPNTTIEVRNPDGTIIGTTTTDDQGNFTVDLPAGAANPGDTLTVVGKDGDGNESQPTEVTVPEDATVAAPTVTTVTGTTATGYQVTGTAEPNVTIEIHNEAGLVIATGTTDGAGAFTITLPTGTATANEALTAIAKDAAGKESNPTAFKTPADPDAPVATPTVDKITGSTTNGYQVVGAAEVGTTVEVRDADGTVLGMATTGTDGKYTVTLEPGKASANETITVVAKNATGKESQPATATTPVDLATPTIDSITGNSSKGYEITGTAEPKTTIDVRDADGTIIAATTANETGQYTVTLPAGVVTPGETITIISKDGAGNESQPATAVIPADVVLAAPTITKVEGNKANGYTVTGTADPNVTVQFYNSSEQLLASGNTTTGGTFSVHIAAGLATEKETLTALTTDTQGNVSPKTTFMTPADITGEPEIKIAAPTVSSVLGTSKAGYLIKGTAEPNRIIQISNRLLRSVIAVGATDAEGNFAIQLTAGQATAQQSLLATATDGAGHYSTATTFMTPADPTNPGGGNGNTGGNNGNTGGNTGNNGATGGNNGNGSNTGSNPNGGSGLGTTGSGLGSLGNGLGTNGSGYHPKLSTISYGTGNHGKTGYLPSTGEKESSAVTTSLFGAFVALLASMGIIKRKRKN</sequence>
<dbReference type="Gene3D" id="2.60.40.10">
    <property type="entry name" value="Immunoglobulins"/>
    <property type="match status" value="14"/>
</dbReference>
<accession>A0AAX2KN53</accession>
<dbReference type="EMBL" id="UGIX01000001">
    <property type="protein sequence ID" value="STP63770.1"/>
    <property type="molecule type" value="Genomic_DNA"/>
</dbReference>
<dbReference type="InterPro" id="IPR013783">
    <property type="entry name" value="Ig-like_fold"/>
</dbReference>
<name>A0AAX2KN53_ENTFL</name>
<feature type="compositionally biased region" description="Polar residues" evidence="5">
    <location>
        <begin position="696"/>
        <end position="709"/>
    </location>
</feature>
<feature type="region of interest" description="Disordered" evidence="5">
    <location>
        <begin position="1054"/>
        <end position="1092"/>
    </location>
</feature>
<evidence type="ECO:0000259" key="7">
    <source>
        <dbReference type="PROSITE" id="PS50847"/>
    </source>
</evidence>
<feature type="domain" description="Gram-positive cocci surface proteins LPxTG" evidence="7">
    <location>
        <begin position="1693"/>
        <end position="1728"/>
    </location>
</feature>
<protein>
    <recommendedName>
        <fullName evidence="7">Gram-positive cocci surface proteins LPxTG domain-containing protein</fullName>
    </recommendedName>
</protein>
<feature type="region of interest" description="Disordered" evidence="5">
    <location>
        <begin position="1597"/>
        <end position="1663"/>
    </location>
</feature>
<organism evidence="8 9">
    <name type="scientific">Enterococcus faecalis</name>
    <name type="common">Streptococcus faecalis</name>
    <dbReference type="NCBI Taxonomy" id="1351"/>
    <lineage>
        <taxon>Bacteria</taxon>
        <taxon>Bacillati</taxon>
        <taxon>Bacillota</taxon>
        <taxon>Bacilli</taxon>
        <taxon>Lactobacillales</taxon>
        <taxon>Enterococcaceae</taxon>
        <taxon>Enterococcus</taxon>
    </lineage>
</organism>
<dbReference type="NCBIfam" id="NF033510">
    <property type="entry name" value="Ca_tandemer"/>
    <property type="match status" value="4"/>
</dbReference>
<evidence type="ECO:0000256" key="3">
    <source>
        <dbReference type="ARBA" id="ARBA00022729"/>
    </source>
</evidence>
<dbReference type="RefSeq" id="WP_016252714.1">
    <property type="nucleotide sequence ID" value="NZ_CP174921.1"/>
</dbReference>
<keyword evidence="6" id="KW-1133">Transmembrane helix</keyword>
<dbReference type="PROSITE" id="PS50847">
    <property type="entry name" value="GRAM_POS_ANCHORING"/>
    <property type="match status" value="1"/>
</dbReference>
<keyword evidence="4" id="KW-0572">Peptidoglycan-anchor</keyword>
<gene>
    <name evidence="8" type="ORF">NCTC13379_00615</name>
</gene>
<evidence type="ECO:0000256" key="2">
    <source>
        <dbReference type="ARBA" id="ARBA00022525"/>
    </source>
</evidence>
<dbReference type="Pfam" id="PF20609">
    <property type="entry name" value="pAdhesive_17"/>
    <property type="match status" value="1"/>
</dbReference>
<feature type="compositionally biased region" description="Gly residues" evidence="5">
    <location>
        <begin position="1608"/>
        <end position="1637"/>
    </location>
</feature>